<keyword evidence="9 15" id="KW-0808">Transferase</keyword>
<dbReference type="OrthoDB" id="9807416at2"/>
<dbReference type="PANTHER" id="PTHR46417:SF1">
    <property type="entry name" value="TRNA (GUANINE-N(1)-)-METHYLTRANSFERASE"/>
    <property type="match status" value="1"/>
</dbReference>
<name>W6A9L7_9MOLU</name>
<evidence type="ECO:0000256" key="16">
    <source>
        <dbReference type="PIRSR" id="PIRSR000386-1"/>
    </source>
</evidence>
<evidence type="ECO:0000256" key="10">
    <source>
        <dbReference type="ARBA" id="ARBA00022691"/>
    </source>
</evidence>
<reference evidence="19 20" key="1">
    <citation type="journal article" date="2014" name="Genome Biol. Evol.">
        <title>Molecular evolution of the substrate utilization strategies and putative virulence factors in mosquito-associated Spiroplasma species.</title>
        <authorList>
            <person name="Chang T.H."/>
            <person name="Lo W.S."/>
            <person name="Ku C."/>
            <person name="Chen L.L."/>
            <person name="Kuo C.H."/>
        </authorList>
    </citation>
    <scope>NUCLEOTIDE SEQUENCE [LARGE SCALE GENOMIC DNA]</scope>
    <source>
        <strain evidence="19">Ar-1343</strain>
    </source>
</reference>
<evidence type="ECO:0000256" key="15">
    <source>
        <dbReference type="HAMAP-Rule" id="MF_00605"/>
    </source>
</evidence>
<evidence type="ECO:0000256" key="13">
    <source>
        <dbReference type="ARBA" id="ARBA00033392"/>
    </source>
</evidence>
<dbReference type="InterPro" id="IPR029026">
    <property type="entry name" value="tRNA_m1G_MTases_N"/>
</dbReference>
<dbReference type="Gene3D" id="1.10.1270.20">
    <property type="entry name" value="tRNA(m1g37)methyltransferase, domain 2"/>
    <property type="match status" value="1"/>
</dbReference>
<keyword evidence="20" id="KW-1185">Reference proteome</keyword>
<evidence type="ECO:0000256" key="3">
    <source>
        <dbReference type="ARBA" id="ARBA00007630"/>
    </source>
</evidence>
<feature type="binding site" evidence="15 16">
    <location>
        <position position="111"/>
    </location>
    <ligand>
        <name>S-adenosyl-L-methionine</name>
        <dbReference type="ChEBI" id="CHEBI:59789"/>
    </ligand>
</feature>
<dbReference type="HAMAP" id="MF_00605">
    <property type="entry name" value="TrmD"/>
    <property type="match status" value="1"/>
</dbReference>
<dbReference type="HOGENOM" id="CLU_047363_0_1_14"/>
<evidence type="ECO:0000256" key="2">
    <source>
        <dbReference type="ARBA" id="ARBA00004496"/>
    </source>
</evidence>
<gene>
    <name evidence="15 19" type="primary">trmD</name>
    <name evidence="19" type="ORF">SSABA_v1c02690</name>
</gene>
<evidence type="ECO:0000256" key="8">
    <source>
        <dbReference type="ARBA" id="ARBA00022603"/>
    </source>
</evidence>
<evidence type="ECO:0000313" key="20">
    <source>
        <dbReference type="Proteomes" id="UP000019265"/>
    </source>
</evidence>
<organism evidence="19 20">
    <name type="scientific">Spiroplasma sabaudiense Ar-1343</name>
    <dbReference type="NCBI Taxonomy" id="1276257"/>
    <lineage>
        <taxon>Bacteria</taxon>
        <taxon>Bacillati</taxon>
        <taxon>Mycoplasmatota</taxon>
        <taxon>Mollicutes</taxon>
        <taxon>Entomoplasmatales</taxon>
        <taxon>Spiroplasmataceae</taxon>
        <taxon>Spiroplasma</taxon>
    </lineage>
</organism>
<evidence type="ECO:0000256" key="6">
    <source>
        <dbReference type="ARBA" id="ARBA00014679"/>
    </source>
</evidence>
<dbReference type="Gene3D" id="3.40.1280.10">
    <property type="match status" value="1"/>
</dbReference>
<comment type="subunit">
    <text evidence="4 15 17">Homodimer.</text>
</comment>
<evidence type="ECO:0000256" key="7">
    <source>
        <dbReference type="ARBA" id="ARBA00022490"/>
    </source>
</evidence>
<feature type="domain" description="tRNA methyltransferase TRMD/TRM10-type" evidence="18">
    <location>
        <begin position="1"/>
        <end position="221"/>
    </location>
</feature>
<dbReference type="Proteomes" id="UP000019265">
    <property type="component" value="Chromosome"/>
</dbReference>
<dbReference type="InterPro" id="IPR029028">
    <property type="entry name" value="Alpha/beta_knot_MTases"/>
</dbReference>
<evidence type="ECO:0000256" key="1">
    <source>
        <dbReference type="ARBA" id="ARBA00002634"/>
    </source>
</evidence>
<evidence type="ECO:0000256" key="4">
    <source>
        <dbReference type="ARBA" id="ARBA00011738"/>
    </source>
</evidence>
<evidence type="ECO:0000256" key="5">
    <source>
        <dbReference type="ARBA" id="ARBA00012807"/>
    </source>
</evidence>
<evidence type="ECO:0000256" key="11">
    <source>
        <dbReference type="ARBA" id="ARBA00022694"/>
    </source>
</evidence>
<dbReference type="RefSeq" id="WP_025250817.1">
    <property type="nucleotide sequence ID" value="NZ_CP006934.1"/>
</dbReference>
<evidence type="ECO:0000256" key="12">
    <source>
        <dbReference type="ARBA" id="ARBA00029736"/>
    </source>
</evidence>
<dbReference type="PATRIC" id="fig|1276257.3.peg.275"/>
<dbReference type="GO" id="GO:0005829">
    <property type="term" value="C:cytosol"/>
    <property type="evidence" value="ECO:0007669"/>
    <property type="project" value="TreeGrafter"/>
</dbReference>
<comment type="subcellular location">
    <subcellularLocation>
        <location evidence="2 15 17">Cytoplasm</location>
    </subcellularLocation>
</comment>
<keyword evidence="10 15" id="KW-0949">S-adenosyl-L-methionine</keyword>
<comment type="function">
    <text evidence="1 15 17">Specifically methylates guanosine-37 in various tRNAs.</text>
</comment>
<evidence type="ECO:0000256" key="17">
    <source>
        <dbReference type="RuleBase" id="RU003464"/>
    </source>
</evidence>
<comment type="catalytic activity">
    <reaction evidence="14 15 17">
        <text>guanosine(37) in tRNA + S-adenosyl-L-methionine = N(1)-methylguanosine(37) in tRNA + S-adenosyl-L-homocysteine + H(+)</text>
        <dbReference type="Rhea" id="RHEA:36899"/>
        <dbReference type="Rhea" id="RHEA-COMP:10145"/>
        <dbReference type="Rhea" id="RHEA-COMP:10147"/>
        <dbReference type="ChEBI" id="CHEBI:15378"/>
        <dbReference type="ChEBI" id="CHEBI:57856"/>
        <dbReference type="ChEBI" id="CHEBI:59789"/>
        <dbReference type="ChEBI" id="CHEBI:73542"/>
        <dbReference type="ChEBI" id="CHEBI:74269"/>
        <dbReference type="EC" id="2.1.1.228"/>
    </reaction>
</comment>
<keyword evidence="11 15" id="KW-0819">tRNA processing</keyword>
<dbReference type="SUPFAM" id="SSF75217">
    <property type="entry name" value="alpha/beta knot"/>
    <property type="match status" value="1"/>
</dbReference>
<dbReference type="InterPro" id="IPR023148">
    <property type="entry name" value="tRNA_m1G_MeTrfase_C_sf"/>
</dbReference>
<evidence type="ECO:0000256" key="14">
    <source>
        <dbReference type="ARBA" id="ARBA00047783"/>
    </source>
</evidence>
<dbReference type="KEGG" id="ssab:SSABA_v1c02690"/>
<evidence type="ECO:0000256" key="9">
    <source>
        <dbReference type="ARBA" id="ARBA00022679"/>
    </source>
</evidence>
<dbReference type="eggNOG" id="COG0336">
    <property type="taxonomic scope" value="Bacteria"/>
</dbReference>
<dbReference type="InterPro" id="IPR002649">
    <property type="entry name" value="tRNA_m1G_MeTrfase_TrmD"/>
</dbReference>
<dbReference type="InterPro" id="IPR016009">
    <property type="entry name" value="tRNA_MeTrfase_TRMD/TRM10"/>
</dbReference>
<dbReference type="FunFam" id="1.10.1270.20:FF:000001">
    <property type="entry name" value="tRNA (guanine-N(1)-)-methyltransferase"/>
    <property type="match status" value="1"/>
</dbReference>
<dbReference type="CDD" id="cd18080">
    <property type="entry name" value="TrmD-like"/>
    <property type="match status" value="1"/>
</dbReference>
<keyword evidence="7 15" id="KW-0963">Cytoplasm</keyword>
<dbReference type="EC" id="2.1.1.228" evidence="5 15"/>
<feature type="binding site" evidence="15 16">
    <location>
        <begin position="130"/>
        <end position="135"/>
    </location>
    <ligand>
        <name>S-adenosyl-L-methionine</name>
        <dbReference type="ChEBI" id="CHEBI:59789"/>
    </ligand>
</feature>
<dbReference type="AlphaFoldDB" id="W6A9L7"/>
<dbReference type="NCBIfam" id="TIGR00088">
    <property type="entry name" value="trmD"/>
    <property type="match status" value="1"/>
</dbReference>
<dbReference type="EMBL" id="CP006934">
    <property type="protein sequence ID" value="AHI53681.1"/>
    <property type="molecule type" value="Genomic_DNA"/>
</dbReference>
<dbReference type="GO" id="GO:0002939">
    <property type="term" value="P:tRNA N1-guanine methylation"/>
    <property type="evidence" value="ECO:0007669"/>
    <property type="project" value="TreeGrafter"/>
</dbReference>
<dbReference type="PANTHER" id="PTHR46417">
    <property type="entry name" value="TRNA (GUANINE-N(1)-)-METHYLTRANSFERASE"/>
    <property type="match status" value="1"/>
</dbReference>
<proteinExistence type="inferred from homology"/>
<keyword evidence="8 15" id="KW-0489">Methyltransferase</keyword>
<evidence type="ECO:0000313" key="19">
    <source>
        <dbReference type="EMBL" id="AHI53681.1"/>
    </source>
</evidence>
<evidence type="ECO:0000259" key="18">
    <source>
        <dbReference type="Pfam" id="PF01746"/>
    </source>
</evidence>
<sequence>MKFSILTLFPNLVESYLSESIMKRAQEKNKIDIEIIDIRSFATSPHNQVDDYQYGGGKGMVLMIEPIVLALESVKKDHSLVALLSPQGKTWNQGMSKKICREYKHLILIAGHYEGFDERILNFVDIELSIGDFVITGGELAALVVVDSITRIIPGVITSESYLQETFENNLLDFPVYTKPIDFRGFKVPEVLTSGHHKNIENFRQEQALKNTLLKRPDLLNEQKLSDYQKKIYQKIKTEGDK</sequence>
<comment type="similarity">
    <text evidence="3 15 17">Belongs to the RNA methyltransferase TrmD family.</text>
</comment>
<dbReference type="PIRSF" id="PIRSF000386">
    <property type="entry name" value="tRNA_mtase"/>
    <property type="match status" value="1"/>
</dbReference>
<accession>W6A9L7</accession>
<dbReference type="Pfam" id="PF01746">
    <property type="entry name" value="tRNA_m1G_MT"/>
    <property type="match status" value="1"/>
</dbReference>
<protein>
    <recommendedName>
        <fullName evidence="6 15">tRNA (guanine-N(1)-)-methyltransferase</fullName>
        <ecNumber evidence="5 15">2.1.1.228</ecNumber>
    </recommendedName>
    <alternativeName>
        <fullName evidence="12 15">M1G-methyltransferase</fullName>
    </alternativeName>
    <alternativeName>
        <fullName evidence="13 15">tRNA [GM37] methyltransferase</fullName>
    </alternativeName>
</protein>
<dbReference type="STRING" id="1276257.SSABA_v1c02690"/>
<dbReference type="NCBIfam" id="NF000648">
    <property type="entry name" value="PRK00026.1"/>
    <property type="match status" value="1"/>
</dbReference>
<dbReference type="GO" id="GO:0052906">
    <property type="term" value="F:tRNA (guanine(37)-N1)-methyltransferase activity"/>
    <property type="evidence" value="ECO:0007669"/>
    <property type="project" value="UniProtKB-UniRule"/>
</dbReference>